<evidence type="ECO:0000256" key="1">
    <source>
        <dbReference type="SAM" id="Phobius"/>
    </source>
</evidence>
<gene>
    <name evidence="2" type="ORF">MUK72_15070</name>
</gene>
<keyword evidence="2" id="KW-0614">Plasmid</keyword>
<organism evidence="2 3">
    <name type="scientific">Halococcus dombrowskii</name>
    <dbReference type="NCBI Taxonomy" id="179637"/>
    <lineage>
        <taxon>Archaea</taxon>
        <taxon>Methanobacteriati</taxon>
        <taxon>Methanobacteriota</taxon>
        <taxon>Stenosarchaea group</taxon>
        <taxon>Halobacteria</taxon>
        <taxon>Halobacteriales</taxon>
        <taxon>Halococcaceae</taxon>
        <taxon>Halococcus</taxon>
    </lineage>
</organism>
<geneLocation type="plasmid" evidence="2 3">
    <name>unnamed1</name>
</geneLocation>
<accession>A0AAX3ARU5</accession>
<keyword evidence="1" id="KW-0812">Transmembrane</keyword>
<dbReference type="AlphaFoldDB" id="A0AAX3ARU5"/>
<protein>
    <submittedName>
        <fullName evidence="2">Uncharacterized protein</fullName>
    </submittedName>
</protein>
<keyword evidence="1" id="KW-0472">Membrane</keyword>
<keyword evidence="3" id="KW-1185">Reference proteome</keyword>
<dbReference type="KEGG" id="hdo:MUK72_15070"/>
<sequence length="124" mass="12862">MVSDASRGEIVAGGYIPFSIPLVLGREAVSIGVGVGQPSMVALSVTAYAPLVIRGFIIAGLIGGVAGALYGAHADNPQKERYTRNFRTYSMGLFACALLVGLVLDLVLCSGILSTDCVDIIPYV</sequence>
<keyword evidence="1" id="KW-1133">Transmembrane helix</keyword>
<reference evidence="2" key="1">
    <citation type="submission" date="2022-04" db="EMBL/GenBank/DDBJ databases">
        <title>Sequencing and genomic assembly of Halococcus dombrowskii.</title>
        <authorList>
            <person name="Lim S.W."/>
            <person name="MacLea K.S."/>
        </authorList>
    </citation>
    <scope>NUCLEOTIDE SEQUENCE</scope>
    <source>
        <strain evidence="2">H4</strain>
        <plasmid evidence="2">unnamed1</plasmid>
    </source>
</reference>
<proteinExistence type="predicted"/>
<dbReference type="RefSeq" id="WP_244705928.1">
    <property type="nucleotide sequence ID" value="NZ_BAAADN010000001.1"/>
</dbReference>
<evidence type="ECO:0000313" key="2">
    <source>
        <dbReference type="EMBL" id="UOO96840.1"/>
    </source>
</evidence>
<feature type="transmembrane region" description="Helical" evidence="1">
    <location>
        <begin position="91"/>
        <end position="113"/>
    </location>
</feature>
<dbReference type="EMBL" id="CP095006">
    <property type="protein sequence ID" value="UOO96840.1"/>
    <property type="molecule type" value="Genomic_DNA"/>
</dbReference>
<name>A0AAX3ARU5_HALDO</name>
<evidence type="ECO:0000313" key="3">
    <source>
        <dbReference type="Proteomes" id="UP000830542"/>
    </source>
</evidence>
<dbReference type="Proteomes" id="UP000830542">
    <property type="component" value="Plasmid unnamed1"/>
</dbReference>
<dbReference type="GeneID" id="71763196"/>
<feature type="transmembrane region" description="Helical" evidence="1">
    <location>
        <begin position="47"/>
        <end position="70"/>
    </location>
</feature>